<dbReference type="Proteomes" id="UP000017148">
    <property type="component" value="Unassembled WGS sequence"/>
</dbReference>
<dbReference type="InterPro" id="IPR050639">
    <property type="entry name" value="SSR_resolvase"/>
</dbReference>
<dbReference type="STRING" id="1313304.CALK_2122"/>
<evidence type="ECO:0000256" key="3">
    <source>
        <dbReference type="ARBA" id="ARBA00023100"/>
    </source>
</evidence>
<dbReference type="GO" id="GO:0003677">
    <property type="term" value="F:DNA binding"/>
    <property type="evidence" value="ECO:0007669"/>
    <property type="project" value="UniProtKB-KW"/>
</dbReference>
<sequence>MANVGYMRVSTTDQDMSLQRDALQEYDCVRIFSDKISGSRSERPGLTDCLAYLRPGDVLVVWRLDRLGRSLKDLIERVTKLEGKDVHLCSITEQIDTTKAGGKLVFHLFGAMAEFERNLISERTKAGLAAARKRGRKGGRPRKLTDDQVAAMRNLWQGKEHSLAEIGAMFGVSKWTVRKWVVGE</sequence>
<reference evidence="8 9" key="1">
    <citation type="journal article" date="2013" name="Environ. Microbiol.">
        <title>Genome analysis of Chitinivibrio alkaliphilus gen. nov., sp. nov., a novel extremely haloalkaliphilic anaerobic chitinolytic bacterium from the candidate phylum Termite Group 3.</title>
        <authorList>
            <person name="Sorokin D.Y."/>
            <person name="Gumerov V.M."/>
            <person name="Rakitin A.L."/>
            <person name="Beletsky A.V."/>
            <person name="Damste J.S."/>
            <person name="Muyzer G."/>
            <person name="Mardanov A.V."/>
            <person name="Ravin N.V."/>
        </authorList>
    </citation>
    <scope>NUCLEOTIDE SEQUENCE [LARGE SCALE GENOMIC DNA]</scope>
    <source>
        <strain evidence="8 9">ACht1</strain>
    </source>
</reference>
<evidence type="ECO:0000259" key="7">
    <source>
        <dbReference type="PROSITE" id="PS51736"/>
    </source>
</evidence>
<evidence type="ECO:0000256" key="5">
    <source>
        <dbReference type="ARBA" id="ARBA00023172"/>
    </source>
</evidence>
<dbReference type="SUPFAM" id="SSF46689">
    <property type="entry name" value="Homeodomain-like"/>
    <property type="match status" value="1"/>
</dbReference>
<dbReference type="InterPro" id="IPR006119">
    <property type="entry name" value="Resolv_N"/>
</dbReference>
<evidence type="ECO:0000256" key="1">
    <source>
        <dbReference type="ARBA" id="ARBA00009913"/>
    </source>
</evidence>
<dbReference type="AlphaFoldDB" id="U7D9A5"/>
<evidence type="ECO:0000256" key="2">
    <source>
        <dbReference type="ARBA" id="ARBA00022908"/>
    </source>
</evidence>
<dbReference type="SMART" id="SM00857">
    <property type="entry name" value="Resolvase"/>
    <property type="match status" value="1"/>
</dbReference>
<keyword evidence="9" id="KW-1185">Reference proteome</keyword>
<evidence type="ECO:0000256" key="4">
    <source>
        <dbReference type="ARBA" id="ARBA00023125"/>
    </source>
</evidence>
<dbReference type="PANTHER" id="PTHR30461:SF2">
    <property type="entry name" value="SERINE RECOMBINASE PINE-RELATED"/>
    <property type="match status" value="1"/>
</dbReference>
<evidence type="ECO:0000256" key="6">
    <source>
        <dbReference type="PIRSR" id="PIRSR606118-50"/>
    </source>
</evidence>
<feature type="domain" description="Resolvase/invertase-type recombinase catalytic" evidence="7">
    <location>
        <begin position="2"/>
        <end position="135"/>
    </location>
</feature>
<keyword evidence="3" id="KW-0230">DNA invertase</keyword>
<gene>
    <name evidence="8" type="ORF">CALK_2122</name>
</gene>
<dbReference type="SUPFAM" id="SSF53041">
    <property type="entry name" value="Resolvase-like"/>
    <property type="match status" value="1"/>
</dbReference>
<keyword evidence="2" id="KW-0229">DNA integration</keyword>
<dbReference type="GO" id="GO:0000150">
    <property type="term" value="F:DNA strand exchange activity"/>
    <property type="evidence" value="ECO:0007669"/>
    <property type="project" value="UniProtKB-KW"/>
</dbReference>
<dbReference type="InterPro" id="IPR009057">
    <property type="entry name" value="Homeodomain-like_sf"/>
</dbReference>
<dbReference type="RefSeq" id="WP_022637526.1">
    <property type="nucleotide sequence ID" value="NZ_ASJR01000023.1"/>
</dbReference>
<dbReference type="FunFam" id="3.40.50.1390:FF:000001">
    <property type="entry name" value="DNA recombinase"/>
    <property type="match status" value="1"/>
</dbReference>
<evidence type="ECO:0000313" key="8">
    <source>
        <dbReference type="EMBL" id="ERP30985.1"/>
    </source>
</evidence>
<dbReference type="GO" id="GO:0015074">
    <property type="term" value="P:DNA integration"/>
    <property type="evidence" value="ECO:0007669"/>
    <property type="project" value="UniProtKB-KW"/>
</dbReference>
<accession>U7D9A5</accession>
<protein>
    <submittedName>
        <fullName evidence="8">Resolvase and Invertase subfamily protein</fullName>
    </submittedName>
</protein>
<dbReference type="OrthoDB" id="9797501at2"/>
<evidence type="ECO:0000313" key="9">
    <source>
        <dbReference type="Proteomes" id="UP000017148"/>
    </source>
</evidence>
<dbReference type="Gene3D" id="1.10.10.60">
    <property type="entry name" value="Homeodomain-like"/>
    <property type="match status" value="1"/>
</dbReference>
<dbReference type="EMBL" id="ASJR01000023">
    <property type="protein sequence ID" value="ERP30985.1"/>
    <property type="molecule type" value="Genomic_DNA"/>
</dbReference>
<comment type="similarity">
    <text evidence="1">Belongs to the site-specific recombinase resolvase family.</text>
</comment>
<dbReference type="PROSITE" id="PS51736">
    <property type="entry name" value="RECOMBINASES_3"/>
    <property type="match status" value="1"/>
</dbReference>
<comment type="caution">
    <text evidence="8">The sequence shown here is derived from an EMBL/GenBank/DDBJ whole genome shotgun (WGS) entry which is preliminary data.</text>
</comment>
<dbReference type="PROSITE" id="PS00398">
    <property type="entry name" value="RECOMBINASES_2"/>
    <property type="match status" value="1"/>
</dbReference>
<organism evidence="8 9">
    <name type="scientific">Chitinivibrio alkaliphilus ACht1</name>
    <dbReference type="NCBI Taxonomy" id="1313304"/>
    <lineage>
        <taxon>Bacteria</taxon>
        <taxon>Pseudomonadati</taxon>
        <taxon>Fibrobacterota</taxon>
        <taxon>Chitinivibrionia</taxon>
        <taxon>Chitinivibrionales</taxon>
        <taxon>Chitinivibrionaceae</taxon>
        <taxon>Chitinivibrio</taxon>
    </lineage>
</organism>
<dbReference type="CDD" id="cd03768">
    <property type="entry name" value="SR_ResInv"/>
    <property type="match status" value="1"/>
</dbReference>
<dbReference type="PANTHER" id="PTHR30461">
    <property type="entry name" value="DNA-INVERTASE FROM LAMBDOID PROPHAGE"/>
    <property type="match status" value="1"/>
</dbReference>
<dbReference type="Pfam" id="PF00239">
    <property type="entry name" value="Resolvase"/>
    <property type="match status" value="1"/>
</dbReference>
<name>U7D9A5_9BACT</name>
<feature type="active site" description="O-(5'-phospho-DNA)-serine intermediate" evidence="6">
    <location>
        <position position="10"/>
    </location>
</feature>
<proteinExistence type="inferred from homology"/>
<keyword evidence="5" id="KW-0233">DNA recombination</keyword>
<dbReference type="InterPro" id="IPR036162">
    <property type="entry name" value="Resolvase-like_N_sf"/>
</dbReference>
<keyword evidence="4" id="KW-0238">DNA-binding</keyword>
<dbReference type="eggNOG" id="COG1961">
    <property type="taxonomic scope" value="Bacteria"/>
</dbReference>
<dbReference type="InterPro" id="IPR006118">
    <property type="entry name" value="Recombinase_CS"/>
</dbReference>
<dbReference type="Gene3D" id="3.40.50.1390">
    <property type="entry name" value="Resolvase, N-terminal catalytic domain"/>
    <property type="match status" value="1"/>
</dbReference>